<evidence type="ECO:0000256" key="4">
    <source>
        <dbReference type="ARBA" id="ARBA00022833"/>
    </source>
</evidence>
<dbReference type="InterPro" id="IPR058585">
    <property type="entry name" value="Fn3_VIN3"/>
</dbReference>
<evidence type="ECO:0000256" key="1">
    <source>
        <dbReference type="ARBA" id="ARBA00004123"/>
    </source>
</evidence>
<dbReference type="PaxDb" id="4565-Traes_1BS_BEF75A847.1"/>
<dbReference type="Gramene" id="TraesKAR1B01G0087570.1">
    <property type="protein sequence ID" value="cds.TraesKAR1B01G0087570.1"/>
    <property type="gene ID" value="TraesKAR1B01G0087570"/>
</dbReference>
<keyword evidence="3" id="KW-0863">Zinc-finger</keyword>
<dbReference type="RefSeq" id="XP_044388347.1">
    <property type="nucleotide sequence ID" value="XM_044532412.1"/>
</dbReference>
<dbReference type="PROSITE" id="PS50853">
    <property type="entry name" value="FN3"/>
    <property type="match status" value="1"/>
</dbReference>
<dbReference type="Pfam" id="PF23376">
    <property type="entry name" value="Fn3_VIN3"/>
    <property type="match status" value="1"/>
</dbReference>
<proteinExistence type="predicted"/>
<dbReference type="AlphaFoldDB" id="A0A3B5YU70"/>
<accession>A0A3B5YU70</accession>
<dbReference type="GO" id="GO:0005634">
    <property type="term" value="C:nucleus"/>
    <property type="evidence" value="ECO:0007669"/>
    <property type="project" value="UniProtKB-SubCell"/>
</dbReference>
<dbReference type="InterPro" id="IPR003961">
    <property type="entry name" value="FN3_dom"/>
</dbReference>
<dbReference type="RefSeq" id="XP_044388340.1">
    <property type="nucleotide sequence ID" value="XM_044532405.1"/>
</dbReference>
<keyword evidence="4" id="KW-0862">Zinc</keyword>
<dbReference type="Gramene" id="TraesCS1B03G0291000.1">
    <property type="protein sequence ID" value="TraesCS1B03G0291000.1.CDS"/>
    <property type="gene ID" value="TraesCS1B03G0291000"/>
</dbReference>
<evidence type="ECO:0000313" key="8">
    <source>
        <dbReference type="EnsemblPlants" id="TraesCS1B02G108200.1"/>
    </source>
</evidence>
<dbReference type="Gramene" id="TraesLAC1B03G00231790.2">
    <property type="protein sequence ID" value="TraesLAC1B03G00231790.2"/>
    <property type="gene ID" value="TraesLAC1B03G00231790"/>
</dbReference>
<dbReference type="InterPro" id="IPR044514">
    <property type="entry name" value="VIN3-like"/>
</dbReference>
<dbReference type="GO" id="GO:0008270">
    <property type="term" value="F:zinc ion binding"/>
    <property type="evidence" value="ECO:0007669"/>
    <property type="project" value="UniProtKB-KW"/>
</dbReference>
<dbReference type="Gramene" id="TraesARI1B03G00231750.2">
    <property type="protein sequence ID" value="TraesARI1B03G00231750.2"/>
    <property type="gene ID" value="TraesARI1B03G00231750"/>
</dbReference>
<organism evidence="8">
    <name type="scientific">Triticum aestivum</name>
    <name type="common">Wheat</name>
    <dbReference type="NCBI Taxonomy" id="4565"/>
    <lineage>
        <taxon>Eukaryota</taxon>
        <taxon>Viridiplantae</taxon>
        <taxon>Streptophyta</taxon>
        <taxon>Embryophyta</taxon>
        <taxon>Tracheophyta</taxon>
        <taxon>Spermatophyta</taxon>
        <taxon>Magnoliopsida</taxon>
        <taxon>Liliopsida</taxon>
        <taxon>Poales</taxon>
        <taxon>Poaceae</taxon>
        <taxon>BOP clade</taxon>
        <taxon>Pooideae</taxon>
        <taxon>Triticodae</taxon>
        <taxon>Triticeae</taxon>
        <taxon>Triticinae</taxon>
        <taxon>Triticum</taxon>
    </lineage>
</organism>
<evidence type="ECO:0000256" key="3">
    <source>
        <dbReference type="ARBA" id="ARBA00022771"/>
    </source>
</evidence>
<evidence type="ECO:0000256" key="6">
    <source>
        <dbReference type="SAM" id="MobiDB-lite"/>
    </source>
</evidence>
<dbReference type="Gramene" id="TraesLDM1B03G00227970.1">
    <property type="protein sequence ID" value="TraesLDM1B03G00227970.1"/>
    <property type="gene ID" value="TraesLDM1B03G00227970"/>
</dbReference>
<keyword evidence="2" id="KW-0479">Metal-binding</keyword>
<reference evidence="8" key="1">
    <citation type="submission" date="2018-08" db="EMBL/GenBank/DDBJ databases">
        <authorList>
            <person name="Rossello M."/>
        </authorList>
    </citation>
    <scope>NUCLEOTIDE SEQUENCE [LARGE SCALE GENOMIC DNA]</scope>
    <source>
        <strain evidence="8">cv. Chinese Spring</strain>
    </source>
</reference>
<dbReference type="SUPFAM" id="SSF49265">
    <property type="entry name" value="Fibronectin type III"/>
    <property type="match status" value="1"/>
</dbReference>
<evidence type="ECO:0000259" key="7">
    <source>
        <dbReference type="PROSITE" id="PS50853"/>
    </source>
</evidence>
<sequence>MSKSTPVKASKNSELKKSAAILTIANGHACKKDAIGGEHPVHDIKSTGTWICRNLACKAVVTAEDSFCKRCSCCICHQFDDNKDPSLWLVCASENDDKQCCGSSCHIECALQQKRVGCFDLQKIIHLDGSYSCASCGKISGILGYWKRQLVIAKQARRVDILCHRIYVSYQLLEGTSCHTELHNIIQDAKAKLECEVGPLDGMSAKMARGIVSRLSGGSNILKLCSLAIQKVDELLSSPSPGLHLRGSLPAACRFNFVDITSSSLVIILKETKLASSDTIKGYKLWYWKSREQPSMDEPVILSRDQRKVLVYNLATCTEYSFRIISFTDADATIGHSESKCYTASKEVFVKSVTQKATQICPQTQITDRSQACMSTGFRIRDAGKILRRAWAEEGCFEDMYEGSCDISATEADQAENSEQGHFLSGACRKLQFNAFSVPDLNAPMPMDIDSSPEKSYDLNNRLLRSNDSGGSEACEAVRSAEPAAVESRPGGKAKQPNGAQNESCEQDGVSAICRQKQLLKRPRVLDEDYEYCVKVIRWLECDGHIETDFRLKFLTWLSLRSTENEHRVVNTFIKTLIKEPSSLAEQLVDSFGEMINCKRPKVGFGSELWHLDKQ</sequence>
<dbReference type="GO" id="GO:0010048">
    <property type="term" value="P:vernalization response"/>
    <property type="evidence" value="ECO:0007669"/>
    <property type="project" value="InterPro"/>
</dbReference>
<dbReference type="InterPro" id="IPR032881">
    <property type="entry name" value="Oberon-like_PHD"/>
</dbReference>
<dbReference type="Gramene" id="TraesSYM1B03G00233800.1">
    <property type="protein sequence ID" value="TraesSYM1B03G00233800.1"/>
    <property type="gene ID" value="TraesSYM1B03G00233800"/>
</dbReference>
<dbReference type="Gramene" id="TraesNOR1B03G00231650.1">
    <property type="protein sequence ID" value="TraesNOR1B03G00231650.1"/>
    <property type="gene ID" value="TraesNOR1B03G00231650"/>
</dbReference>
<dbReference type="PANTHER" id="PTHR46286:SF3">
    <property type="entry name" value="OS05G0145400 PROTEIN"/>
    <property type="match status" value="1"/>
</dbReference>
<feature type="domain" description="Fibronectin type-III" evidence="7">
    <location>
        <begin position="249"/>
        <end position="348"/>
    </location>
</feature>
<dbReference type="Proteomes" id="UP000019116">
    <property type="component" value="Chromosome 1B"/>
</dbReference>
<dbReference type="GO" id="GO:0040029">
    <property type="term" value="P:epigenetic regulation of gene expression"/>
    <property type="evidence" value="ECO:0007669"/>
    <property type="project" value="InterPro"/>
</dbReference>
<dbReference type="Gramene" id="TraesNOR1B03G00231650.3">
    <property type="protein sequence ID" value="TraesNOR1B03G00231650.3"/>
    <property type="gene ID" value="TraesNOR1B03G00231650"/>
</dbReference>
<dbReference type="Gramene" id="TraesJUL1B03G00227400.2">
    <property type="protein sequence ID" value="TraesJUL1B03G00227400.2"/>
    <property type="gene ID" value="TraesJUL1B03G00227400"/>
</dbReference>
<comment type="subcellular location">
    <subcellularLocation>
        <location evidence="1">Nucleus</location>
    </subcellularLocation>
</comment>
<dbReference type="InterPro" id="IPR056990">
    <property type="entry name" value="VIN3-like_C"/>
</dbReference>
<dbReference type="Gramene" id="TraesROB_scaffold_085914_01G000200.1">
    <property type="protein sequence ID" value="TraesROB_scaffold_085914_01G000200.1"/>
    <property type="gene ID" value="TraesROB_scaffold_085914_01G000200"/>
</dbReference>
<dbReference type="InterPro" id="IPR013783">
    <property type="entry name" value="Ig-like_fold"/>
</dbReference>
<dbReference type="Gramene" id="TraesJUL1B03G00227400.1">
    <property type="protein sequence ID" value="TraesJUL1B03G00227400.1"/>
    <property type="gene ID" value="TraesJUL1B03G00227400"/>
</dbReference>
<dbReference type="STRING" id="4565.A0A3B5YU70"/>
<dbReference type="Gramene" id="TraesCLE_scaffold_000175_01G000300.1">
    <property type="protein sequence ID" value="TraesCLE_scaffold_000175_01G000300.1"/>
    <property type="gene ID" value="TraesCLE_scaffold_000175_01G000300"/>
</dbReference>
<evidence type="ECO:0000256" key="2">
    <source>
        <dbReference type="ARBA" id="ARBA00022723"/>
    </source>
</evidence>
<dbReference type="InterPro" id="IPR036116">
    <property type="entry name" value="FN3_sf"/>
</dbReference>
<dbReference type="Gramene" id="TraesMAC1B03G00230620.1">
    <property type="protein sequence ID" value="TraesMAC1B03G00230620.1"/>
    <property type="gene ID" value="TraesMAC1B03G00230620"/>
</dbReference>
<evidence type="ECO:0000256" key="5">
    <source>
        <dbReference type="ARBA" id="ARBA00023242"/>
    </source>
</evidence>
<dbReference type="Gramene" id="TraesCS1B02G108200.1">
    <property type="protein sequence ID" value="TraesCS1B02G108200.1"/>
    <property type="gene ID" value="TraesCS1B02G108200"/>
</dbReference>
<evidence type="ECO:0000313" key="9">
    <source>
        <dbReference type="Proteomes" id="UP000019116"/>
    </source>
</evidence>
<dbReference type="PANTHER" id="PTHR46286">
    <property type="entry name" value="VIN3-LIKE PROTEIN 2-RELATED"/>
    <property type="match status" value="1"/>
</dbReference>
<dbReference type="Pfam" id="PF07227">
    <property type="entry name" value="PHD_Oberon"/>
    <property type="match status" value="1"/>
</dbReference>
<dbReference type="EnsemblPlants" id="TraesCS1B02G108200.1">
    <property type="protein sequence ID" value="TraesCS1B02G108200.1"/>
    <property type="gene ID" value="TraesCS1B02G108200"/>
</dbReference>
<dbReference type="Gramene" id="TraesPARA_EIv1.0_0132020.2">
    <property type="protein sequence ID" value="TraesPARA_EIv1.0_0132020.2.CDS"/>
    <property type="gene ID" value="TraesPARA_EIv1.0_0132020"/>
</dbReference>
<dbReference type="Gramene" id="TraesLAC1B03G00231790.1">
    <property type="protein sequence ID" value="TraesLAC1B03G00231790.1"/>
    <property type="gene ID" value="TraesLAC1B03G00231790"/>
</dbReference>
<dbReference type="Gene3D" id="2.60.40.10">
    <property type="entry name" value="Immunoglobulins"/>
    <property type="match status" value="1"/>
</dbReference>
<dbReference type="OrthoDB" id="1925343at2759"/>
<reference evidence="8" key="2">
    <citation type="submission" date="2018-10" db="UniProtKB">
        <authorList>
            <consortium name="EnsemblPlants"/>
        </authorList>
    </citation>
    <scope>IDENTIFICATION</scope>
</reference>
<dbReference type="Gramene" id="TraesSTA1B03G00226660.1">
    <property type="protein sequence ID" value="TraesSTA1B03G00226660.1"/>
    <property type="gene ID" value="TraesSTA1B03G00226660"/>
</dbReference>
<protein>
    <recommendedName>
        <fullName evidence="7">Fibronectin type-III domain-containing protein</fullName>
    </recommendedName>
</protein>
<dbReference type="Gramene" id="TraesLDM1B03G00227970.3">
    <property type="protein sequence ID" value="TraesLDM1B03G00227970.3"/>
    <property type="gene ID" value="TraesLDM1B03G00227970"/>
</dbReference>
<dbReference type="Gramene" id="TraesNOR1B03G00231650.2">
    <property type="protein sequence ID" value="TraesNOR1B03G00231650.2"/>
    <property type="gene ID" value="TraesNOR1B03G00231650"/>
</dbReference>
<dbReference type="Pfam" id="PF23380">
    <property type="entry name" value="VIN3_C"/>
    <property type="match status" value="1"/>
</dbReference>
<dbReference type="Gramene" id="TraesJAG1B03G00227960.1">
    <property type="protein sequence ID" value="TraesJAG1B03G00227960.1"/>
    <property type="gene ID" value="TraesJAG1B03G00227960"/>
</dbReference>
<dbReference type="OMA" id="CKTREET"/>
<dbReference type="GeneID" id="123111587"/>
<dbReference type="SMR" id="A0A3B5YU70"/>
<dbReference type="Gramene" id="TraesARI1B03G00231750.1">
    <property type="protein sequence ID" value="TraesARI1B03G00231750.1"/>
    <property type="gene ID" value="TraesARI1B03G00231750"/>
</dbReference>
<dbReference type="Gramene" id="TraesPARA_EIv1.0_0132020.1">
    <property type="protein sequence ID" value="TraesPARA_EIv1.0_0132020.1.CDS"/>
    <property type="gene ID" value="TraesPARA_EIv1.0_0132020"/>
</dbReference>
<keyword evidence="5" id="KW-0539">Nucleus</keyword>
<dbReference type="Gramene" id="TraesSTA1B03G00226660.2">
    <property type="protein sequence ID" value="TraesSTA1B03G00226660.2"/>
    <property type="gene ID" value="TraesSTA1B03G00226660"/>
</dbReference>
<name>A0A3B5YU70_WHEAT</name>
<dbReference type="Gramene" id="TraesLDM1B03G00227970.2">
    <property type="protein sequence ID" value="TraesLDM1B03G00227970.2"/>
    <property type="gene ID" value="TraesLDM1B03G00227970"/>
</dbReference>
<keyword evidence="9" id="KW-1185">Reference proteome</keyword>
<feature type="region of interest" description="Disordered" evidence="6">
    <location>
        <begin position="469"/>
        <end position="507"/>
    </location>
</feature>
<gene>
    <name evidence="8" type="primary">LOC123111587</name>
</gene>
<dbReference type="Gramene" id="TraesMAC1B03G00230620.2">
    <property type="protein sequence ID" value="TraesMAC1B03G00230620.2"/>
    <property type="gene ID" value="TraesMAC1B03G00230620"/>
</dbReference>